<reference evidence="2" key="1">
    <citation type="journal article" date="2019" name="Int. J. Syst. Evol. Microbiol.">
        <title>The Global Catalogue of Microorganisms (GCM) 10K type strain sequencing project: providing services to taxonomists for standard genome sequencing and annotation.</title>
        <authorList>
            <consortium name="The Broad Institute Genomics Platform"/>
            <consortium name="The Broad Institute Genome Sequencing Center for Infectious Disease"/>
            <person name="Wu L."/>
            <person name="Ma J."/>
        </authorList>
    </citation>
    <scope>NUCLEOTIDE SEQUENCE [LARGE SCALE GENOMIC DNA]</scope>
    <source>
        <strain evidence="2">CCUG 59129</strain>
    </source>
</reference>
<dbReference type="InterPro" id="IPR036412">
    <property type="entry name" value="HAD-like_sf"/>
</dbReference>
<dbReference type="Gene3D" id="3.40.50.1000">
    <property type="entry name" value="HAD superfamily/HAD-like"/>
    <property type="match status" value="1"/>
</dbReference>
<evidence type="ECO:0000313" key="2">
    <source>
        <dbReference type="Proteomes" id="UP001596989"/>
    </source>
</evidence>
<keyword evidence="2" id="KW-1185">Reference proteome</keyword>
<proteinExistence type="predicted"/>
<protein>
    <submittedName>
        <fullName evidence="1">HAD-IA family hydrolase</fullName>
    </submittedName>
</protein>
<dbReference type="InterPro" id="IPR006439">
    <property type="entry name" value="HAD-SF_hydro_IA"/>
</dbReference>
<dbReference type="EMBL" id="JBHTJZ010000009">
    <property type="protein sequence ID" value="MFD0959567.1"/>
    <property type="molecule type" value="Genomic_DNA"/>
</dbReference>
<dbReference type="GO" id="GO:0016787">
    <property type="term" value="F:hydrolase activity"/>
    <property type="evidence" value="ECO:0007669"/>
    <property type="project" value="UniProtKB-KW"/>
</dbReference>
<keyword evidence="1" id="KW-0378">Hydrolase</keyword>
<dbReference type="SUPFAM" id="SSF56784">
    <property type="entry name" value="HAD-like"/>
    <property type="match status" value="1"/>
</dbReference>
<organism evidence="1 2">
    <name type="scientific">Paenibacillus chungangensis</name>
    <dbReference type="NCBI Taxonomy" id="696535"/>
    <lineage>
        <taxon>Bacteria</taxon>
        <taxon>Bacillati</taxon>
        <taxon>Bacillota</taxon>
        <taxon>Bacilli</taxon>
        <taxon>Bacillales</taxon>
        <taxon>Paenibacillaceae</taxon>
        <taxon>Paenibacillus</taxon>
    </lineage>
</organism>
<sequence>MEEAITVKHPRLQLVLDVGGVLASNLSPVFWELVSEAAGIPSGQNEIYKLYRKEVSEKLWIGEITEQQFWEWLEAQSPSLVKELCESFLYRCLQPLPAMGKLETWSRSADIHILSNHIEIWLQPLLNRIRPSIGHTVISSQVAMKKPDAAIFHHMAALLPSGSPILFVDDKPGNLEIARSVGWQSMLADPEGVWLSLMDKRLASGGQA</sequence>
<dbReference type="Gene3D" id="1.10.150.240">
    <property type="entry name" value="Putative phosphatase, domain 2"/>
    <property type="match status" value="1"/>
</dbReference>
<dbReference type="RefSeq" id="WP_377563725.1">
    <property type="nucleotide sequence ID" value="NZ_JBHTJZ010000009.1"/>
</dbReference>
<evidence type="ECO:0000313" key="1">
    <source>
        <dbReference type="EMBL" id="MFD0959567.1"/>
    </source>
</evidence>
<dbReference type="Proteomes" id="UP001596989">
    <property type="component" value="Unassembled WGS sequence"/>
</dbReference>
<dbReference type="InterPro" id="IPR023214">
    <property type="entry name" value="HAD_sf"/>
</dbReference>
<accession>A0ABW3HPV7</accession>
<dbReference type="NCBIfam" id="TIGR01509">
    <property type="entry name" value="HAD-SF-IA-v3"/>
    <property type="match status" value="1"/>
</dbReference>
<dbReference type="InterPro" id="IPR023198">
    <property type="entry name" value="PGP-like_dom2"/>
</dbReference>
<dbReference type="PANTHER" id="PTHR43611">
    <property type="entry name" value="ALPHA-D-GLUCOSE 1-PHOSPHATE PHOSPHATASE"/>
    <property type="match status" value="1"/>
</dbReference>
<name>A0ABW3HPV7_9BACL</name>
<dbReference type="PANTHER" id="PTHR43611:SF3">
    <property type="entry name" value="FLAVIN MONONUCLEOTIDE HYDROLASE 1, CHLOROPLATIC"/>
    <property type="match status" value="1"/>
</dbReference>
<comment type="caution">
    <text evidence="1">The sequence shown here is derived from an EMBL/GenBank/DDBJ whole genome shotgun (WGS) entry which is preliminary data.</text>
</comment>
<gene>
    <name evidence="1" type="ORF">ACFQ2I_09185</name>
</gene>